<dbReference type="KEGG" id="hcu:MUN79_10495"/>
<reference evidence="1" key="1">
    <citation type="submission" date="2022-04" db="EMBL/GenBank/DDBJ databases">
        <title>Hymenobacter sp. isolated from the air.</title>
        <authorList>
            <person name="Won M."/>
            <person name="Lee C.-M."/>
            <person name="Woen H.-Y."/>
            <person name="Kwon S.-W."/>
        </authorList>
    </citation>
    <scope>NUCLEOTIDE SEQUENCE</scope>
    <source>
        <strain evidence="1">5116S-3</strain>
    </source>
</reference>
<dbReference type="EMBL" id="CP095046">
    <property type="protein sequence ID" value="UOQ74264.1"/>
    <property type="molecule type" value="Genomic_DNA"/>
</dbReference>
<organism evidence="1 2">
    <name type="scientific">Hymenobacter cellulosilyticus</name>
    <dbReference type="NCBI Taxonomy" id="2932248"/>
    <lineage>
        <taxon>Bacteria</taxon>
        <taxon>Pseudomonadati</taxon>
        <taxon>Bacteroidota</taxon>
        <taxon>Cytophagia</taxon>
        <taxon>Cytophagales</taxon>
        <taxon>Hymenobacteraceae</taxon>
        <taxon>Hymenobacter</taxon>
    </lineage>
</organism>
<dbReference type="Proteomes" id="UP000831796">
    <property type="component" value="Chromosome"/>
</dbReference>
<accession>A0A8T9Q9S4</accession>
<sequence>MRLLSPSPLVDLSYRPDLHIMVVRWLNTVEETEAKRIYQAIEVAAEHHQCRFWLVDARRRPSFNPSVTKWVFEELAPTVASRFGGALHLSYLVSPEHLAGAQDFWHTHVAPSGSALPYRLHYATDEGTATEWLLQAQPMPASGQQSA</sequence>
<name>A0A8T9Q9S4_9BACT</name>
<protein>
    <submittedName>
        <fullName evidence="1">Uncharacterized protein</fullName>
    </submittedName>
</protein>
<gene>
    <name evidence="1" type="ORF">MUN79_10495</name>
</gene>
<dbReference type="RefSeq" id="WP_244677606.1">
    <property type="nucleotide sequence ID" value="NZ_CP095046.1"/>
</dbReference>
<evidence type="ECO:0000313" key="2">
    <source>
        <dbReference type="Proteomes" id="UP000831796"/>
    </source>
</evidence>
<evidence type="ECO:0000313" key="1">
    <source>
        <dbReference type="EMBL" id="UOQ74264.1"/>
    </source>
</evidence>
<proteinExistence type="predicted"/>
<dbReference type="AlphaFoldDB" id="A0A8T9Q9S4"/>
<keyword evidence="2" id="KW-1185">Reference proteome</keyword>